<evidence type="ECO:0000256" key="13">
    <source>
        <dbReference type="ARBA" id="ARBA00023136"/>
    </source>
</evidence>
<dbReference type="SUPFAM" id="SSF52172">
    <property type="entry name" value="CheY-like"/>
    <property type="match status" value="2"/>
</dbReference>
<dbReference type="CDD" id="cd00088">
    <property type="entry name" value="HPT"/>
    <property type="match status" value="1"/>
</dbReference>
<feature type="modified residue" description="Phosphohistidine" evidence="14">
    <location>
        <position position="1035"/>
    </location>
</feature>
<dbReference type="SUPFAM" id="SSF47384">
    <property type="entry name" value="Homodimeric domain of signal transducing histidine kinase"/>
    <property type="match status" value="1"/>
</dbReference>
<dbReference type="SMART" id="SM00388">
    <property type="entry name" value="HisKA"/>
    <property type="match status" value="1"/>
</dbReference>
<dbReference type="Gene3D" id="1.20.120.160">
    <property type="entry name" value="HPT domain"/>
    <property type="match status" value="1"/>
</dbReference>
<dbReference type="Pfam" id="PF01627">
    <property type="entry name" value="Hpt"/>
    <property type="match status" value="1"/>
</dbReference>
<dbReference type="SUPFAM" id="SSF55874">
    <property type="entry name" value="ATPase domain of HSP90 chaperone/DNA topoisomerase II/histidine kinase"/>
    <property type="match status" value="1"/>
</dbReference>
<dbReference type="PROSITE" id="PS50894">
    <property type="entry name" value="HPT"/>
    <property type="match status" value="1"/>
</dbReference>
<dbReference type="InterPro" id="IPR008207">
    <property type="entry name" value="Sig_transdc_His_kin_Hpt_dom"/>
</dbReference>
<dbReference type="InterPro" id="IPR005467">
    <property type="entry name" value="His_kinase_dom"/>
</dbReference>
<dbReference type="CDD" id="cd18773">
    <property type="entry name" value="PDC1_HK_sensor"/>
    <property type="match status" value="1"/>
</dbReference>
<keyword evidence="5 15" id="KW-0597">Phosphoprotein</keyword>
<dbReference type="PROSITE" id="PS50109">
    <property type="entry name" value="HIS_KIN"/>
    <property type="match status" value="1"/>
</dbReference>
<evidence type="ECO:0000256" key="9">
    <source>
        <dbReference type="ARBA" id="ARBA00022777"/>
    </source>
</evidence>
<dbReference type="InterPro" id="IPR003594">
    <property type="entry name" value="HATPase_dom"/>
</dbReference>
<evidence type="ECO:0000256" key="16">
    <source>
        <dbReference type="SAM" id="Coils"/>
    </source>
</evidence>
<dbReference type="PANTHER" id="PTHR45339:SF1">
    <property type="entry name" value="HYBRID SIGNAL TRANSDUCTION HISTIDINE KINASE J"/>
    <property type="match status" value="1"/>
</dbReference>
<dbReference type="Pfam" id="PF00072">
    <property type="entry name" value="Response_reg"/>
    <property type="match status" value="2"/>
</dbReference>
<keyword evidence="4" id="KW-1003">Cell membrane</keyword>
<feature type="compositionally biased region" description="Basic and acidic residues" evidence="17">
    <location>
        <begin position="969"/>
        <end position="978"/>
    </location>
</feature>
<reference evidence="22 23" key="1">
    <citation type="journal article" date="2022" name="Syst. Appl. Microbiol.">
        <title>Rhodopirellula aestuarii sp. nov., a novel member of the genus Rhodopirellula isolated from brackish sediments collected in the Tagus River estuary, Portugal.</title>
        <authorList>
            <person name="Vitorino I.R."/>
            <person name="Klimek D."/>
            <person name="Calusinska M."/>
            <person name="Lobo-da-Cunha A."/>
            <person name="Vasconcelos V."/>
            <person name="Lage O.M."/>
        </authorList>
    </citation>
    <scope>NUCLEOTIDE SEQUENCE [LARGE SCALE GENOMIC DNA]</scope>
    <source>
        <strain evidence="22 23">ICT_H3.1</strain>
    </source>
</reference>
<evidence type="ECO:0000256" key="12">
    <source>
        <dbReference type="ARBA" id="ARBA00023012"/>
    </source>
</evidence>
<proteinExistence type="predicted"/>
<dbReference type="PANTHER" id="PTHR45339">
    <property type="entry name" value="HYBRID SIGNAL TRANSDUCTION HISTIDINE KINASE J"/>
    <property type="match status" value="1"/>
</dbReference>
<evidence type="ECO:0000256" key="6">
    <source>
        <dbReference type="ARBA" id="ARBA00022679"/>
    </source>
</evidence>
<feature type="domain" description="HPt" evidence="21">
    <location>
        <begin position="996"/>
        <end position="1089"/>
    </location>
</feature>
<dbReference type="Gene3D" id="3.30.450.20">
    <property type="entry name" value="PAS domain"/>
    <property type="match status" value="1"/>
</dbReference>
<dbReference type="Pfam" id="PF00512">
    <property type="entry name" value="HisKA"/>
    <property type="match status" value="1"/>
</dbReference>
<dbReference type="CDD" id="cd06225">
    <property type="entry name" value="HAMP"/>
    <property type="match status" value="1"/>
</dbReference>
<dbReference type="EC" id="2.7.13.3" evidence="3"/>
<comment type="caution">
    <text evidence="22">The sequence shown here is derived from an EMBL/GenBank/DDBJ whole genome shotgun (WGS) entry which is preliminary data.</text>
</comment>
<dbReference type="SMART" id="SM00304">
    <property type="entry name" value="HAMP"/>
    <property type="match status" value="1"/>
</dbReference>
<keyword evidence="16" id="KW-0175">Coiled coil</keyword>
<protein>
    <recommendedName>
        <fullName evidence="3">histidine kinase</fullName>
        <ecNumber evidence="3">2.7.13.3</ecNumber>
    </recommendedName>
</protein>
<dbReference type="PRINTS" id="PR00344">
    <property type="entry name" value="BCTRLSENSOR"/>
</dbReference>
<sequence>MRIIYKLLLATLLPAALIWTVGNYAASVGQQSLQTAIEKTSRTRAVAVMDEIDRIVQSRFIQWKAYTRSDLVQQTLADSNAEFLEFDDIEAIIDQRESKWLETPPDVLTSFMRSMTHNRVARDLRSLVNKLSEGSGYTIFGEVFITNRFGANVAASNRTSDYRQNDEAWWQDAVRDGTSISDVNFDDSADIYSIDLAIRIDNSEGELLGVLKAVMNIREVFSVVDRRADKFGEGERLLLLDSQGHVLHIGHQSPIPMSDASEYLANVDLNDELPFATTYRVDQETGEKYLVALAMSQGYGDLEGLGWVIVSETQESLAFAPVIDLRRRLRWFSLTATIMAALAGGLIAWSLSRRIGRLTEATVAIASGDLDTRVLDGGHDEITKLANHFNRMSEQLQETQTQLVAARDDAFEANQAKSAFLANMSHEIRTPMNGIIGMSELLSDTALAHEQREYLGMVRSSADSLLRLINDILDFSKIEAGKMELEVIPFDLRECVETTARSLSLRATDKGLEMACRIDPEIPQWVQGDPGRLRQIIINLAGNAMKFTEHGEVVISVEKDAETQESVELHFKVRDTGIGIPPESLAKVFDSFAQVDSSTTRKYGGTGLGLTISSQLVGLMGGRIWAESDLGVGTTFHFTVPLGISSAAPPPTPTELEALVGMSVLVVDDNETNQQIFREILKSWKLCPTCVSDGQSALAELRRVAGAAPNEHNKLPCTSPSSSPYELVLLDCMMPNMDGFMVTQEMRDDPDLADIDVIMISSAGGGDDSRRCRELGIARYMTKPVVQSELLETVLQIKHQHRRPPAEVAPSTLATAASSLNVLLVEDSYINQRVAIGLLERFGHRVQTAENGQLGVDAWRDGDFDVILMDWQMPVMDGTEATSLIRSEEQNTGQHIPIIAMTAAAMKGDREMCLEAGMDDYLSKPIDPELLSETLSRLVPSRSDAPHQPKSQASMSDDGYMPNQTKESTVNHENEGSTDRGAISIEAARAQMGGCNDSMLMELAKALITEAESKQKEIGDAIEQQDTERAGRAAHTLKGAAALFEASTLVEQLQEVEAAAREQNLPRATELLPQIQELTDEMIRQLQEFCGNA</sequence>
<accession>A0ABT0U6L0</accession>
<dbReference type="Gene3D" id="6.10.340.10">
    <property type="match status" value="1"/>
</dbReference>
<evidence type="ECO:0000313" key="22">
    <source>
        <dbReference type="EMBL" id="MCM2372437.1"/>
    </source>
</evidence>
<evidence type="ECO:0000256" key="3">
    <source>
        <dbReference type="ARBA" id="ARBA00012438"/>
    </source>
</evidence>
<dbReference type="Gene3D" id="3.40.50.2300">
    <property type="match status" value="2"/>
</dbReference>
<dbReference type="RefSeq" id="WP_250930067.1">
    <property type="nucleotide sequence ID" value="NZ_JAMQBK010000046.1"/>
</dbReference>
<dbReference type="InterPro" id="IPR036890">
    <property type="entry name" value="HATPase_C_sf"/>
</dbReference>
<evidence type="ECO:0000313" key="23">
    <source>
        <dbReference type="Proteomes" id="UP001202961"/>
    </source>
</evidence>
<evidence type="ECO:0000259" key="20">
    <source>
        <dbReference type="PROSITE" id="PS50885"/>
    </source>
</evidence>
<evidence type="ECO:0000256" key="7">
    <source>
        <dbReference type="ARBA" id="ARBA00022692"/>
    </source>
</evidence>
<dbReference type="Proteomes" id="UP001202961">
    <property type="component" value="Unassembled WGS sequence"/>
</dbReference>
<feature type="modified residue" description="4-aspartylphosphate" evidence="15">
    <location>
        <position position="731"/>
    </location>
</feature>
<dbReference type="SUPFAM" id="SSF47226">
    <property type="entry name" value="Histidine-containing phosphotransfer domain, HPT domain"/>
    <property type="match status" value="1"/>
</dbReference>
<keyword evidence="9" id="KW-0418">Kinase</keyword>
<comment type="subcellular location">
    <subcellularLocation>
        <location evidence="2">Cell membrane</location>
        <topology evidence="2">Multi-pass membrane protein</topology>
    </subcellularLocation>
</comment>
<keyword evidence="12" id="KW-0902">Two-component regulatory system</keyword>
<evidence type="ECO:0000259" key="21">
    <source>
        <dbReference type="PROSITE" id="PS50894"/>
    </source>
</evidence>
<comment type="catalytic activity">
    <reaction evidence="1">
        <text>ATP + protein L-histidine = ADP + protein N-phospho-L-histidine.</text>
        <dbReference type="EC" id="2.7.13.3"/>
    </reaction>
</comment>
<dbReference type="EMBL" id="JAMQBK010000046">
    <property type="protein sequence ID" value="MCM2372437.1"/>
    <property type="molecule type" value="Genomic_DNA"/>
</dbReference>
<dbReference type="Gene3D" id="3.30.565.10">
    <property type="entry name" value="Histidine kinase-like ATPase, C-terminal domain"/>
    <property type="match status" value="1"/>
</dbReference>
<dbReference type="InterPro" id="IPR003660">
    <property type="entry name" value="HAMP_dom"/>
</dbReference>
<evidence type="ECO:0000256" key="11">
    <source>
        <dbReference type="ARBA" id="ARBA00022989"/>
    </source>
</evidence>
<evidence type="ECO:0000256" key="4">
    <source>
        <dbReference type="ARBA" id="ARBA00022475"/>
    </source>
</evidence>
<organism evidence="22 23">
    <name type="scientific">Aporhodopirellula aestuarii</name>
    <dbReference type="NCBI Taxonomy" id="2950107"/>
    <lineage>
        <taxon>Bacteria</taxon>
        <taxon>Pseudomonadati</taxon>
        <taxon>Planctomycetota</taxon>
        <taxon>Planctomycetia</taxon>
        <taxon>Pirellulales</taxon>
        <taxon>Pirellulaceae</taxon>
        <taxon>Aporhodopirellula</taxon>
    </lineage>
</organism>
<dbReference type="InterPro" id="IPR003661">
    <property type="entry name" value="HisK_dim/P_dom"/>
</dbReference>
<evidence type="ECO:0000256" key="5">
    <source>
        <dbReference type="ARBA" id="ARBA00022553"/>
    </source>
</evidence>
<feature type="coiled-coil region" evidence="16">
    <location>
        <begin position="382"/>
        <end position="409"/>
    </location>
</feature>
<evidence type="ECO:0000256" key="8">
    <source>
        <dbReference type="ARBA" id="ARBA00022741"/>
    </source>
</evidence>
<dbReference type="PROSITE" id="PS50885">
    <property type="entry name" value="HAMP"/>
    <property type="match status" value="1"/>
</dbReference>
<dbReference type="Gene3D" id="1.10.287.130">
    <property type="match status" value="1"/>
</dbReference>
<dbReference type="SUPFAM" id="SSF158472">
    <property type="entry name" value="HAMP domain-like"/>
    <property type="match status" value="1"/>
</dbReference>
<dbReference type="PROSITE" id="PS50110">
    <property type="entry name" value="RESPONSE_REGULATORY"/>
    <property type="match status" value="2"/>
</dbReference>
<dbReference type="Pfam" id="PF02518">
    <property type="entry name" value="HATPase_c"/>
    <property type="match status" value="1"/>
</dbReference>
<name>A0ABT0U6L0_9BACT</name>
<keyword evidence="13" id="KW-0472">Membrane</keyword>
<feature type="domain" description="Response regulatory" evidence="19">
    <location>
        <begin position="821"/>
        <end position="939"/>
    </location>
</feature>
<dbReference type="InterPro" id="IPR036097">
    <property type="entry name" value="HisK_dim/P_sf"/>
</dbReference>
<keyword evidence="10" id="KW-0067">ATP-binding</keyword>
<feature type="modified residue" description="4-aspartylphosphate" evidence="15">
    <location>
        <position position="870"/>
    </location>
</feature>
<dbReference type="CDD" id="cd00082">
    <property type="entry name" value="HisKA"/>
    <property type="match status" value="1"/>
</dbReference>
<keyword evidence="23" id="KW-1185">Reference proteome</keyword>
<feature type="domain" description="HAMP" evidence="20">
    <location>
        <begin position="349"/>
        <end position="401"/>
    </location>
</feature>
<evidence type="ECO:0000256" key="14">
    <source>
        <dbReference type="PROSITE-ProRule" id="PRU00110"/>
    </source>
</evidence>
<dbReference type="CDD" id="cd17546">
    <property type="entry name" value="REC_hyHK_CKI1_RcsC-like"/>
    <property type="match status" value="1"/>
</dbReference>
<evidence type="ECO:0000256" key="15">
    <source>
        <dbReference type="PROSITE-ProRule" id="PRU00169"/>
    </source>
</evidence>
<dbReference type="CDD" id="cd16922">
    <property type="entry name" value="HATPase_EvgS-ArcB-TorS-like"/>
    <property type="match status" value="1"/>
</dbReference>
<evidence type="ECO:0000256" key="2">
    <source>
        <dbReference type="ARBA" id="ARBA00004651"/>
    </source>
</evidence>
<keyword evidence="11" id="KW-1133">Transmembrane helix</keyword>
<evidence type="ECO:0000259" key="18">
    <source>
        <dbReference type="PROSITE" id="PS50109"/>
    </source>
</evidence>
<keyword evidence="7" id="KW-0812">Transmembrane</keyword>
<dbReference type="SMART" id="SM00387">
    <property type="entry name" value="HATPase_c"/>
    <property type="match status" value="1"/>
</dbReference>
<dbReference type="SMART" id="SM00448">
    <property type="entry name" value="REC"/>
    <property type="match status" value="2"/>
</dbReference>
<gene>
    <name evidence="22" type="ORF">NB063_17650</name>
</gene>
<feature type="domain" description="Response regulatory" evidence="19">
    <location>
        <begin position="663"/>
        <end position="798"/>
    </location>
</feature>
<keyword evidence="8" id="KW-0547">Nucleotide-binding</keyword>
<keyword evidence="6" id="KW-0808">Transferase</keyword>
<evidence type="ECO:0000256" key="10">
    <source>
        <dbReference type="ARBA" id="ARBA00022840"/>
    </source>
</evidence>
<evidence type="ECO:0000256" key="1">
    <source>
        <dbReference type="ARBA" id="ARBA00000085"/>
    </source>
</evidence>
<dbReference type="InterPro" id="IPR004358">
    <property type="entry name" value="Sig_transdc_His_kin-like_C"/>
</dbReference>
<evidence type="ECO:0000259" key="19">
    <source>
        <dbReference type="PROSITE" id="PS50110"/>
    </source>
</evidence>
<dbReference type="SMART" id="SM00073">
    <property type="entry name" value="HPT"/>
    <property type="match status" value="1"/>
</dbReference>
<feature type="domain" description="Histidine kinase" evidence="18">
    <location>
        <begin position="423"/>
        <end position="644"/>
    </location>
</feature>
<feature type="region of interest" description="Disordered" evidence="17">
    <location>
        <begin position="939"/>
        <end position="980"/>
    </location>
</feature>
<dbReference type="Pfam" id="PF00672">
    <property type="entry name" value="HAMP"/>
    <property type="match status" value="1"/>
</dbReference>
<dbReference type="InterPro" id="IPR011006">
    <property type="entry name" value="CheY-like_superfamily"/>
</dbReference>
<evidence type="ECO:0000256" key="17">
    <source>
        <dbReference type="SAM" id="MobiDB-lite"/>
    </source>
</evidence>
<dbReference type="InterPro" id="IPR001789">
    <property type="entry name" value="Sig_transdc_resp-reg_receiver"/>
</dbReference>
<dbReference type="InterPro" id="IPR036641">
    <property type="entry name" value="HPT_dom_sf"/>
</dbReference>